<keyword evidence="2" id="KW-1185">Reference proteome</keyword>
<accession>A0ABQ2JPQ7</accession>
<dbReference type="Proteomes" id="UP000605099">
    <property type="component" value="Unassembled WGS sequence"/>
</dbReference>
<comment type="caution">
    <text evidence="1">The sequence shown here is derived from an EMBL/GenBank/DDBJ whole genome shotgun (WGS) entry which is preliminary data.</text>
</comment>
<organism evidence="1 2">
    <name type="scientific">Novosphingobium indicum</name>
    <dbReference type="NCBI Taxonomy" id="462949"/>
    <lineage>
        <taxon>Bacteria</taxon>
        <taxon>Pseudomonadati</taxon>
        <taxon>Pseudomonadota</taxon>
        <taxon>Alphaproteobacteria</taxon>
        <taxon>Sphingomonadales</taxon>
        <taxon>Sphingomonadaceae</taxon>
        <taxon>Novosphingobium</taxon>
    </lineage>
</organism>
<reference evidence="2" key="1">
    <citation type="journal article" date="2019" name="Int. J. Syst. Evol. Microbiol.">
        <title>The Global Catalogue of Microorganisms (GCM) 10K type strain sequencing project: providing services to taxonomists for standard genome sequencing and annotation.</title>
        <authorList>
            <consortium name="The Broad Institute Genomics Platform"/>
            <consortium name="The Broad Institute Genome Sequencing Center for Infectious Disease"/>
            <person name="Wu L."/>
            <person name="Ma J."/>
        </authorList>
    </citation>
    <scope>NUCLEOTIDE SEQUENCE [LARGE SCALE GENOMIC DNA]</scope>
    <source>
        <strain evidence="2">CGMCC 1.6784</strain>
    </source>
</reference>
<evidence type="ECO:0008006" key="3">
    <source>
        <dbReference type="Google" id="ProtNLM"/>
    </source>
</evidence>
<sequence>MPIQGAPAGARQDEESWERGQAALARRLADWRALPEIAPVLEAMKLFGEGAALDLCQPLANLFTADGEHAPRFVESFVSAGLSCLRDNPLGQIPLSHGRRDAVPVLLLADAARASLALAAYEGAALDALPAPKTARFAPQETWIYVLSGTGTADLVLRREGQGTREVLQTGAIDLQPGTAFYRYGPREAFQMRSVRGSLVLLRLQRQFAEPEPAREYSLPDGALVHQSAAHPHDTRLELATSLLARMARKDAVGPMAAIALGQSDKGASQSLRWHALREVLTLDTAAGLDLLARLSSDPEDPLARPVASLHASLLESWPDLAKAASWRE</sequence>
<dbReference type="RefSeq" id="WP_188820492.1">
    <property type="nucleotide sequence ID" value="NZ_BMLK01000013.1"/>
</dbReference>
<protein>
    <recommendedName>
        <fullName evidence="3">HEAT repeat domain-containing protein</fullName>
    </recommendedName>
</protein>
<gene>
    <name evidence="1" type="ORF">GCM10011349_28330</name>
</gene>
<evidence type="ECO:0000313" key="1">
    <source>
        <dbReference type="EMBL" id="GGN53601.1"/>
    </source>
</evidence>
<name>A0ABQ2JPQ7_9SPHN</name>
<evidence type="ECO:0000313" key="2">
    <source>
        <dbReference type="Proteomes" id="UP000605099"/>
    </source>
</evidence>
<dbReference type="EMBL" id="BMLK01000013">
    <property type="protein sequence ID" value="GGN53601.1"/>
    <property type="molecule type" value="Genomic_DNA"/>
</dbReference>
<proteinExistence type="predicted"/>